<dbReference type="SMART" id="SM00353">
    <property type="entry name" value="HLH"/>
    <property type="match status" value="1"/>
</dbReference>
<dbReference type="OrthoDB" id="690068at2759"/>
<proteinExistence type="predicted"/>
<dbReference type="Gene3D" id="4.10.280.10">
    <property type="entry name" value="Helix-loop-helix DNA-binding domain"/>
    <property type="match status" value="1"/>
</dbReference>
<feature type="compositionally biased region" description="Basic residues" evidence="1">
    <location>
        <begin position="147"/>
        <end position="161"/>
    </location>
</feature>
<dbReference type="SUPFAM" id="SSF47459">
    <property type="entry name" value="HLH, helix-loop-helix DNA-binding domain"/>
    <property type="match status" value="1"/>
</dbReference>
<gene>
    <name evidence="3" type="ORF">HYFRA_00006778</name>
</gene>
<dbReference type="AlphaFoldDB" id="A0A9N9PKT2"/>
<dbReference type="GO" id="GO:0046983">
    <property type="term" value="F:protein dimerization activity"/>
    <property type="evidence" value="ECO:0007669"/>
    <property type="project" value="InterPro"/>
</dbReference>
<feature type="compositionally biased region" description="Polar residues" evidence="1">
    <location>
        <begin position="254"/>
        <end position="264"/>
    </location>
</feature>
<accession>A0A9N9PKT2</accession>
<dbReference type="PANTHER" id="PTHR46266:SF4">
    <property type="entry name" value="TRANSCRIPTION FACTOR TT8"/>
    <property type="match status" value="1"/>
</dbReference>
<feature type="compositionally biased region" description="Polar residues" evidence="1">
    <location>
        <begin position="45"/>
        <end position="64"/>
    </location>
</feature>
<dbReference type="PROSITE" id="PS50888">
    <property type="entry name" value="BHLH"/>
    <property type="match status" value="1"/>
</dbReference>
<evidence type="ECO:0000313" key="3">
    <source>
        <dbReference type="EMBL" id="CAG8950286.1"/>
    </source>
</evidence>
<feature type="compositionally biased region" description="Polar residues" evidence="1">
    <location>
        <begin position="80"/>
        <end position="89"/>
    </location>
</feature>
<feature type="compositionally biased region" description="Pro residues" evidence="1">
    <location>
        <begin position="1"/>
        <end position="10"/>
    </location>
</feature>
<feature type="region of interest" description="Disordered" evidence="1">
    <location>
        <begin position="210"/>
        <end position="308"/>
    </location>
</feature>
<evidence type="ECO:0000256" key="1">
    <source>
        <dbReference type="SAM" id="MobiDB-lite"/>
    </source>
</evidence>
<dbReference type="InterPro" id="IPR036638">
    <property type="entry name" value="HLH_DNA-bd_sf"/>
</dbReference>
<feature type="region of interest" description="Disordered" evidence="1">
    <location>
        <begin position="352"/>
        <end position="371"/>
    </location>
</feature>
<dbReference type="EMBL" id="CAJVRL010000037">
    <property type="protein sequence ID" value="CAG8950286.1"/>
    <property type="molecule type" value="Genomic_DNA"/>
</dbReference>
<dbReference type="PANTHER" id="PTHR46266">
    <property type="entry name" value="TRANSCRIPTION FACTOR TT8"/>
    <property type="match status" value="1"/>
</dbReference>
<feature type="domain" description="BHLH" evidence="2">
    <location>
        <begin position="149"/>
        <end position="199"/>
    </location>
</feature>
<feature type="region of interest" description="Disordered" evidence="1">
    <location>
        <begin position="1"/>
        <end position="161"/>
    </location>
</feature>
<dbReference type="Pfam" id="PF00010">
    <property type="entry name" value="HLH"/>
    <property type="match status" value="1"/>
</dbReference>
<evidence type="ECO:0000259" key="2">
    <source>
        <dbReference type="PROSITE" id="PS50888"/>
    </source>
</evidence>
<feature type="compositionally biased region" description="Polar residues" evidence="1">
    <location>
        <begin position="11"/>
        <end position="28"/>
    </location>
</feature>
<keyword evidence="4" id="KW-1185">Reference proteome</keyword>
<dbReference type="InterPro" id="IPR011598">
    <property type="entry name" value="bHLH_dom"/>
</dbReference>
<sequence length="371" mass="40143">MPRPQQPPTPASSTEIKSKDGSQFSGVQMSFELPPPAVTAKETRAFSNTSSISSHQTNSYSPTSPAIPVSEVVKTRRRSSIAQKPNQDTFALPPPPTRSRKIIQMKPKGPAEDVTEIPSEAPKNVSTKAATTTKKKQPSSTSVAGRKIARKTAHSLIERRRRSKMNEEFGVLKDMIPACTGEMHKLAILQASIDYVRYLEDCVTKLKAENTRTNPSSTEPFIPPPPARKESQSAPGPYTPQEEDKDTEMGDSSEGISPTYTTPLPSMRPSASPALLPQDSRPRQDSYSSVSTDHRQYSFSGSATTSPALGPAVYDYARSMAPLGSALTSPALAPQRDLDQEATAALLMLNTERRGTLSGRGGMSVRDLLSE</sequence>
<evidence type="ECO:0000313" key="4">
    <source>
        <dbReference type="Proteomes" id="UP000696280"/>
    </source>
</evidence>
<feature type="compositionally biased region" description="Polar residues" evidence="1">
    <location>
        <begin position="285"/>
        <end position="307"/>
    </location>
</feature>
<protein>
    <recommendedName>
        <fullName evidence="2">BHLH domain-containing protein</fullName>
    </recommendedName>
</protein>
<comment type="caution">
    <text evidence="3">The sequence shown here is derived from an EMBL/GenBank/DDBJ whole genome shotgun (WGS) entry which is preliminary data.</text>
</comment>
<feature type="compositionally biased region" description="Acidic residues" evidence="1">
    <location>
        <begin position="241"/>
        <end position="251"/>
    </location>
</feature>
<dbReference type="Proteomes" id="UP000696280">
    <property type="component" value="Unassembled WGS sequence"/>
</dbReference>
<name>A0A9N9PKT2_9HELO</name>
<organism evidence="3 4">
    <name type="scientific">Hymenoscyphus fraxineus</name>
    <dbReference type="NCBI Taxonomy" id="746836"/>
    <lineage>
        <taxon>Eukaryota</taxon>
        <taxon>Fungi</taxon>
        <taxon>Dikarya</taxon>
        <taxon>Ascomycota</taxon>
        <taxon>Pezizomycotina</taxon>
        <taxon>Leotiomycetes</taxon>
        <taxon>Helotiales</taxon>
        <taxon>Helotiaceae</taxon>
        <taxon>Hymenoscyphus</taxon>
    </lineage>
</organism>
<reference evidence="3" key="1">
    <citation type="submission" date="2021-07" db="EMBL/GenBank/DDBJ databases">
        <authorList>
            <person name="Durling M."/>
        </authorList>
    </citation>
    <scope>NUCLEOTIDE SEQUENCE</scope>
</reference>